<comment type="pathway">
    <text evidence="16">Polyketide biosynthesis; lovastatin biosynthesis.</text>
</comment>
<evidence type="ECO:0000256" key="23">
    <source>
        <dbReference type="PIRSR" id="PIRSR602403-1"/>
    </source>
</evidence>
<dbReference type="FunFam" id="1.10.630.10:FF:000059">
    <property type="entry name" value="Cytochrome P450 monooxygenase"/>
    <property type="match status" value="1"/>
</dbReference>
<evidence type="ECO:0000256" key="16">
    <source>
        <dbReference type="ARBA" id="ARBA00060567"/>
    </source>
</evidence>
<evidence type="ECO:0000256" key="20">
    <source>
        <dbReference type="ARBA" id="ARBA00079237"/>
    </source>
</evidence>
<evidence type="ECO:0000256" key="7">
    <source>
        <dbReference type="ARBA" id="ARBA00022824"/>
    </source>
</evidence>
<dbReference type="AlphaFoldDB" id="A0A2I2F8A2"/>
<dbReference type="GO" id="GO:0140735">
    <property type="term" value="P:lovastatin biosynthetic process"/>
    <property type="evidence" value="ECO:0007669"/>
    <property type="project" value="UniProtKB-ARBA"/>
</dbReference>
<evidence type="ECO:0000256" key="24">
    <source>
        <dbReference type="RuleBase" id="RU000461"/>
    </source>
</evidence>
<dbReference type="Gene3D" id="1.10.630.10">
    <property type="entry name" value="Cytochrome P450"/>
    <property type="match status" value="1"/>
</dbReference>
<dbReference type="STRING" id="41067.A0A2I2F8A2"/>
<dbReference type="GO" id="GO:0020037">
    <property type="term" value="F:heme binding"/>
    <property type="evidence" value="ECO:0007669"/>
    <property type="project" value="InterPro"/>
</dbReference>
<feature type="transmembrane region" description="Helical" evidence="25">
    <location>
        <begin position="12"/>
        <end position="31"/>
    </location>
</feature>
<keyword evidence="27" id="KW-1185">Reference proteome</keyword>
<dbReference type="GO" id="GO:0005789">
    <property type="term" value="C:endoplasmic reticulum membrane"/>
    <property type="evidence" value="ECO:0007669"/>
    <property type="project" value="UniProtKB-SubCell"/>
</dbReference>
<evidence type="ECO:0000256" key="2">
    <source>
        <dbReference type="ARBA" id="ARBA00004648"/>
    </source>
</evidence>
<dbReference type="InterPro" id="IPR017972">
    <property type="entry name" value="Cyt_P450_CS"/>
</dbReference>
<evidence type="ECO:0000256" key="12">
    <source>
        <dbReference type="ARBA" id="ARBA00023033"/>
    </source>
</evidence>
<protein>
    <recommendedName>
        <fullName evidence="19">Dihydromonacolin L monooxygenase LovA</fullName>
        <ecNumber evidence="17">1.14.14.124</ecNumber>
        <ecNumber evidence="18">1.14.14.125</ecNumber>
    </recommendedName>
    <alternativeName>
        <fullName evidence="21">Dihydromonacolin L hydroxylase</fullName>
    </alternativeName>
    <alternativeName>
        <fullName evidence="22">Lovastatin biosynthesis cluster protein A</fullName>
    </alternativeName>
    <alternativeName>
        <fullName evidence="20">Monacolin L hydroxylase</fullName>
    </alternativeName>
</protein>
<evidence type="ECO:0000256" key="18">
    <source>
        <dbReference type="ARBA" id="ARBA00066329"/>
    </source>
</evidence>
<evidence type="ECO:0000256" key="13">
    <source>
        <dbReference type="ARBA" id="ARBA00023136"/>
    </source>
</evidence>
<dbReference type="PRINTS" id="PR00385">
    <property type="entry name" value="P450"/>
</dbReference>
<dbReference type="Pfam" id="PF00067">
    <property type="entry name" value="p450"/>
    <property type="match status" value="1"/>
</dbReference>
<evidence type="ECO:0000256" key="25">
    <source>
        <dbReference type="SAM" id="Phobius"/>
    </source>
</evidence>
<comment type="catalytic activity">
    <reaction evidence="15">
        <text>monacolin L carboxylate + reduced [NADPH--hemoprotein reductase] + O2 = monacolin J carboxylate + oxidized [NADPH--hemoprotein reductase] + H2O + H(+)</text>
        <dbReference type="Rhea" id="RHEA:29599"/>
        <dbReference type="Rhea" id="RHEA-COMP:11964"/>
        <dbReference type="Rhea" id="RHEA-COMP:11965"/>
        <dbReference type="ChEBI" id="CHEBI:15377"/>
        <dbReference type="ChEBI" id="CHEBI:15378"/>
        <dbReference type="ChEBI" id="CHEBI:15379"/>
        <dbReference type="ChEBI" id="CHEBI:57618"/>
        <dbReference type="ChEBI" id="CHEBI:58210"/>
        <dbReference type="ChEBI" id="CHEBI:79035"/>
        <dbReference type="ChEBI" id="CHEBI:79044"/>
        <dbReference type="EC" id="1.14.14.125"/>
    </reaction>
    <physiologicalReaction direction="left-to-right" evidence="15">
        <dbReference type="Rhea" id="RHEA:29600"/>
    </physiologicalReaction>
</comment>
<reference evidence="26 27" key="1">
    <citation type="submission" date="2017-12" db="EMBL/GenBank/DDBJ databases">
        <authorList>
            <consortium name="DOE Joint Genome Institute"/>
            <person name="Haridas S."/>
            <person name="Kjaerbolling I."/>
            <person name="Vesth T.C."/>
            <person name="Frisvad J.C."/>
            <person name="Nybo J.L."/>
            <person name="Theobald S."/>
            <person name="Kuo A."/>
            <person name="Bowyer P."/>
            <person name="Matsuda Y."/>
            <person name="Mondo S."/>
            <person name="Lyhne E.K."/>
            <person name="Kogle M.E."/>
            <person name="Clum A."/>
            <person name="Lipzen A."/>
            <person name="Salamov A."/>
            <person name="Ngan C.Y."/>
            <person name="Daum C."/>
            <person name="Chiniquy J."/>
            <person name="Barry K."/>
            <person name="LaButti K."/>
            <person name="Simmons B.A."/>
            <person name="Magnuson J.K."/>
            <person name="Mortensen U.H."/>
            <person name="Larsen T.O."/>
            <person name="Grigoriev I.V."/>
            <person name="Baker S.E."/>
            <person name="Andersen M.R."/>
            <person name="Nordberg H.P."/>
            <person name="Cantor M.N."/>
            <person name="Hua S.X."/>
        </authorList>
    </citation>
    <scope>NUCLEOTIDE SEQUENCE [LARGE SCALE GENOMIC DNA]</scope>
    <source>
        <strain evidence="26 27">CBS 102.13</strain>
    </source>
</reference>
<evidence type="ECO:0000256" key="3">
    <source>
        <dbReference type="ARBA" id="ARBA00010617"/>
    </source>
</evidence>
<comment type="similarity">
    <text evidence="3 24">Belongs to the cytochrome P450 family.</text>
</comment>
<evidence type="ECO:0000313" key="27">
    <source>
        <dbReference type="Proteomes" id="UP000234585"/>
    </source>
</evidence>
<evidence type="ECO:0000256" key="11">
    <source>
        <dbReference type="ARBA" id="ARBA00023004"/>
    </source>
</evidence>
<feature type="binding site" description="axial binding residue" evidence="23">
    <location>
        <position position="449"/>
    </location>
    <ligand>
        <name>heme</name>
        <dbReference type="ChEBI" id="CHEBI:30413"/>
    </ligand>
    <ligandPart>
        <name>Fe</name>
        <dbReference type="ChEBI" id="CHEBI:18248"/>
    </ligandPart>
</feature>
<evidence type="ECO:0000256" key="8">
    <source>
        <dbReference type="ARBA" id="ARBA00022968"/>
    </source>
</evidence>
<evidence type="ECO:0000256" key="5">
    <source>
        <dbReference type="ARBA" id="ARBA00022692"/>
    </source>
</evidence>
<keyword evidence="12 24" id="KW-0503">Monooxygenase</keyword>
<name>A0A2I2F8A2_ASPCN</name>
<gene>
    <name evidence="26" type="ORF">BDW47DRAFT_126780</name>
</gene>
<evidence type="ECO:0000256" key="22">
    <source>
        <dbReference type="ARBA" id="ARBA00082945"/>
    </source>
</evidence>
<keyword evidence="11 23" id="KW-0408">Iron</keyword>
<keyword evidence="9 25" id="KW-1133">Transmembrane helix</keyword>
<evidence type="ECO:0000256" key="6">
    <source>
        <dbReference type="ARBA" id="ARBA00022723"/>
    </source>
</evidence>
<dbReference type="GO" id="GO:0016705">
    <property type="term" value="F:oxidoreductase activity, acting on paired donors, with incorporation or reduction of molecular oxygen"/>
    <property type="evidence" value="ECO:0007669"/>
    <property type="project" value="InterPro"/>
</dbReference>
<keyword evidence="10 24" id="KW-0560">Oxidoreductase</keyword>
<dbReference type="PANTHER" id="PTHR46206">
    <property type="entry name" value="CYTOCHROME P450"/>
    <property type="match status" value="1"/>
</dbReference>
<keyword evidence="13 25" id="KW-0472">Membrane</keyword>
<dbReference type="GO" id="GO:0005506">
    <property type="term" value="F:iron ion binding"/>
    <property type="evidence" value="ECO:0007669"/>
    <property type="project" value="InterPro"/>
</dbReference>
<keyword evidence="5 25" id="KW-0812">Transmembrane</keyword>
<dbReference type="CDD" id="cd11041">
    <property type="entry name" value="CYP503A1-like"/>
    <property type="match status" value="1"/>
</dbReference>
<evidence type="ECO:0000313" key="26">
    <source>
        <dbReference type="EMBL" id="PLB36864.1"/>
    </source>
</evidence>
<evidence type="ECO:0000256" key="1">
    <source>
        <dbReference type="ARBA" id="ARBA00001971"/>
    </source>
</evidence>
<accession>A0A2I2F8A2</accession>
<dbReference type="Proteomes" id="UP000234585">
    <property type="component" value="Unassembled WGS sequence"/>
</dbReference>
<evidence type="ECO:0000256" key="14">
    <source>
        <dbReference type="ARBA" id="ARBA00050755"/>
    </source>
</evidence>
<keyword evidence="4 23" id="KW-0349">Heme</keyword>
<proteinExistence type="inferred from homology"/>
<dbReference type="GO" id="GO:0004497">
    <property type="term" value="F:monooxygenase activity"/>
    <property type="evidence" value="ECO:0007669"/>
    <property type="project" value="UniProtKB-KW"/>
</dbReference>
<dbReference type="EMBL" id="KZ559147">
    <property type="protein sequence ID" value="PLB36864.1"/>
    <property type="molecule type" value="Genomic_DNA"/>
</dbReference>
<organism evidence="26 27">
    <name type="scientific">Aspergillus candidus</name>
    <dbReference type="NCBI Taxonomy" id="41067"/>
    <lineage>
        <taxon>Eukaryota</taxon>
        <taxon>Fungi</taxon>
        <taxon>Dikarya</taxon>
        <taxon>Ascomycota</taxon>
        <taxon>Pezizomycotina</taxon>
        <taxon>Eurotiomycetes</taxon>
        <taxon>Eurotiomycetidae</taxon>
        <taxon>Eurotiales</taxon>
        <taxon>Aspergillaceae</taxon>
        <taxon>Aspergillus</taxon>
        <taxon>Aspergillus subgen. Circumdati</taxon>
    </lineage>
</organism>
<evidence type="ECO:0000256" key="4">
    <source>
        <dbReference type="ARBA" id="ARBA00022617"/>
    </source>
</evidence>
<sequence length="508" mass="57316">MLRELEPYATGLGPYGLAGVLLLSTLVFLLAPSYGSRLPLINGKGRFEFQSTNAKRRFVQNAQNLIQAGLAKTNVFRIITENGEKTILSPKYATELRSHHALNFGLSVADEFHSTLPGFEPFAEGTSVESILQDAIRTKLTQSLGNVTEPLSSETALALSTVLTDSPDWHEVNLKSTILRIVAQLSSKVFLGDRICRDPAWLRITVTYTVNSFLAAQDLRMWPRPLRRFANWFLPSCRKIREQLKEAREIITPVIEERRAAKEAALKEGREPERYVDAMQWMEESAKGRPYNPTLAQISFSVAAIHTTSDLLTQVLFDIAGKDDLVKELREEVINVIQDEGWKKATLYKLRLMDSVLKETQRVKPIAIASMRRLVQEKLTLSDGTVIPRGSNILVSTNRMWDESVYPNAETYDPYRFLRLREVPGHETSAQCVSPSPDHMAFGFGKHACPGRFFAINEVKIALCHILLKYEFKLAEGCKVIPMKNGISLNSDPRAKVAFRRRKEELVI</sequence>
<dbReference type="SUPFAM" id="SSF48264">
    <property type="entry name" value="Cytochrome P450"/>
    <property type="match status" value="1"/>
</dbReference>
<comment type="subcellular location">
    <subcellularLocation>
        <location evidence="2">Endoplasmic reticulum membrane</location>
        <topology evidence="2">Single-pass type II membrane protein</topology>
    </subcellularLocation>
</comment>
<evidence type="ECO:0000256" key="19">
    <source>
        <dbReference type="ARBA" id="ARBA00067132"/>
    </source>
</evidence>
<dbReference type="EC" id="1.14.14.125" evidence="18"/>
<dbReference type="InterPro" id="IPR002403">
    <property type="entry name" value="Cyt_P450_E_grp-IV"/>
</dbReference>
<comment type="cofactor">
    <cofactor evidence="1 23">
        <name>heme</name>
        <dbReference type="ChEBI" id="CHEBI:30413"/>
    </cofactor>
</comment>
<dbReference type="EC" id="1.14.14.124" evidence="17"/>
<evidence type="ECO:0000256" key="9">
    <source>
        <dbReference type="ARBA" id="ARBA00022989"/>
    </source>
</evidence>
<dbReference type="PRINTS" id="PR00465">
    <property type="entry name" value="EP450IV"/>
</dbReference>
<keyword evidence="7" id="KW-0256">Endoplasmic reticulum</keyword>
<dbReference type="PANTHER" id="PTHR46206:SF2">
    <property type="entry name" value="CYTOCHROME P450 MONOOXYGENASE AUSG-RELATED"/>
    <property type="match status" value="1"/>
</dbReference>
<dbReference type="RefSeq" id="XP_024670876.1">
    <property type="nucleotide sequence ID" value="XM_024816610.1"/>
</dbReference>
<dbReference type="OrthoDB" id="1844152at2759"/>
<evidence type="ECO:0000256" key="21">
    <source>
        <dbReference type="ARBA" id="ARBA00079297"/>
    </source>
</evidence>
<evidence type="ECO:0000256" key="10">
    <source>
        <dbReference type="ARBA" id="ARBA00023002"/>
    </source>
</evidence>
<comment type="catalytic activity">
    <reaction evidence="14">
        <text>dihydromonacolin L carboxylate + reduced [NADPH--hemoprotein reductase] + O2 = monacolin L carboxylate + oxidized [NADPH--hemoprotein reductase] + 2 H2O + H(+)</text>
        <dbReference type="Rhea" id="RHEA:42368"/>
        <dbReference type="Rhea" id="RHEA-COMP:11964"/>
        <dbReference type="Rhea" id="RHEA-COMP:11965"/>
        <dbReference type="ChEBI" id="CHEBI:15377"/>
        <dbReference type="ChEBI" id="CHEBI:15378"/>
        <dbReference type="ChEBI" id="CHEBI:15379"/>
        <dbReference type="ChEBI" id="CHEBI:57618"/>
        <dbReference type="ChEBI" id="CHEBI:58210"/>
        <dbReference type="ChEBI" id="CHEBI:79031"/>
        <dbReference type="ChEBI" id="CHEBI:79044"/>
        <dbReference type="EC" id="1.14.14.124"/>
    </reaction>
    <physiologicalReaction direction="left-to-right" evidence="14">
        <dbReference type="Rhea" id="RHEA:42369"/>
    </physiologicalReaction>
</comment>
<dbReference type="PROSITE" id="PS00086">
    <property type="entry name" value="CYTOCHROME_P450"/>
    <property type="match status" value="1"/>
</dbReference>
<keyword evidence="8" id="KW-0735">Signal-anchor</keyword>
<evidence type="ECO:0000256" key="17">
    <source>
        <dbReference type="ARBA" id="ARBA00066328"/>
    </source>
</evidence>
<dbReference type="GeneID" id="36523770"/>
<evidence type="ECO:0000256" key="15">
    <source>
        <dbReference type="ARBA" id="ARBA00051212"/>
    </source>
</evidence>
<dbReference type="InterPro" id="IPR036396">
    <property type="entry name" value="Cyt_P450_sf"/>
</dbReference>
<dbReference type="InterPro" id="IPR001128">
    <property type="entry name" value="Cyt_P450"/>
</dbReference>
<keyword evidence="6 23" id="KW-0479">Metal-binding</keyword>